<reference evidence="1 2" key="1">
    <citation type="journal article" date="2019" name="Nat. Plants">
        <title>Genome sequencing of Musa balbisiana reveals subgenome evolution and function divergence in polyploid bananas.</title>
        <authorList>
            <person name="Yao X."/>
        </authorList>
    </citation>
    <scope>NUCLEOTIDE SEQUENCE [LARGE SCALE GENOMIC DNA]</scope>
    <source>
        <strain evidence="2">cv. DH-PKW</strain>
        <tissue evidence="1">Leaves</tissue>
    </source>
</reference>
<evidence type="ECO:0000313" key="2">
    <source>
        <dbReference type="Proteomes" id="UP000317650"/>
    </source>
</evidence>
<dbReference type="Gene3D" id="3.30.559.10">
    <property type="entry name" value="Chloramphenicol acetyltransferase-like domain"/>
    <property type="match status" value="1"/>
</dbReference>
<evidence type="ECO:0000313" key="1">
    <source>
        <dbReference type="EMBL" id="THU48782.1"/>
    </source>
</evidence>
<dbReference type="InterPro" id="IPR023213">
    <property type="entry name" value="CAT-like_dom_sf"/>
</dbReference>
<keyword evidence="2" id="KW-1185">Reference proteome</keyword>
<dbReference type="AlphaFoldDB" id="A0A4S8IMK4"/>
<proteinExistence type="predicted"/>
<sequence length="106" mass="12190">METYFGNAVTVTFENLRIADLTSMELGEVAEFVHAMIMEVATREQFLQFIDWVEEQRPEAVRSKIYREEEGDGAAVKVSSGMRFRVAEVDFGWSRLALASYHFSWA</sequence>
<name>A0A4S8IMK4_MUSBA</name>
<dbReference type="Proteomes" id="UP000317650">
    <property type="component" value="Chromosome 6"/>
</dbReference>
<gene>
    <name evidence="1" type="ORF">C4D60_Mb06t02640</name>
</gene>
<accession>A0A4S8IMK4</accession>
<comment type="caution">
    <text evidence="1">The sequence shown here is derived from an EMBL/GenBank/DDBJ whole genome shotgun (WGS) entry which is preliminary data.</text>
</comment>
<organism evidence="1 2">
    <name type="scientific">Musa balbisiana</name>
    <name type="common">Banana</name>
    <dbReference type="NCBI Taxonomy" id="52838"/>
    <lineage>
        <taxon>Eukaryota</taxon>
        <taxon>Viridiplantae</taxon>
        <taxon>Streptophyta</taxon>
        <taxon>Embryophyta</taxon>
        <taxon>Tracheophyta</taxon>
        <taxon>Spermatophyta</taxon>
        <taxon>Magnoliopsida</taxon>
        <taxon>Liliopsida</taxon>
        <taxon>Zingiberales</taxon>
        <taxon>Musaceae</taxon>
        <taxon>Musa</taxon>
    </lineage>
</organism>
<protein>
    <submittedName>
        <fullName evidence="1">Uncharacterized protein</fullName>
    </submittedName>
</protein>
<dbReference type="EMBL" id="PYDT01000009">
    <property type="protein sequence ID" value="THU48782.1"/>
    <property type="molecule type" value="Genomic_DNA"/>
</dbReference>
<dbReference type="Pfam" id="PF02458">
    <property type="entry name" value="Transferase"/>
    <property type="match status" value="1"/>
</dbReference>